<dbReference type="AlphaFoldDB" id="A0A8J2UFG1"/>
<protein>
    <recommendedName>
        <fullName evidence="3">Addiction module component</fullName>
    </recommendedName>
</protein>
<organism evidence="1 2">
    <name type="scientific">Puia dinghuensis</name>
    <dbReference type="NCBI Taxonomy" id="1792502"/>
    <lineage>
        <taxon>Bacteria</taxon>
        <taxon>Pseudomonadati</taxon>
        <taxon>Bacteroidota</taxon>
        <taxon>Chitinophagia</taxon>
        <taxon>Chitinophagales</taxon>
        <taxon>Chitinophagaceae</taxon>
        <taxon>Puia</taxon>
    </lineage>
</organism>
<keyword evidence="2" id="KW-1185">Reference proteome</keyword>
<accession>A0A8J2UFG1</accession>
<proteinExistence type="predicted"/>
<evidence type="ECO:0000313" key="2">
    <source>
        <dbReference type="Proteomes" id="UP000607559"/>
    </source>
</evidence>
<evidence type="ECO:0008006" key="3">
    <source>
        <dbReference type="Google" id="ProtNLM"/>
    </source>
</evidence>
<reference evidence="1" key="1">
    <citation type="journal article" date="2014" name="Int. J. Syst. Evol. Microbiol.">
        <title>Complete genome sequence of Corynebacterium casei LMG S-19264T (=DSM 44701T), isolated from a smear-ripened cheese.</title>
        <authorList>
            <consortium name="US DOE Joint Genome Institute (JGI-PGF)"/>
            <person name="Walter F."/>
            <person name="Albersmeier A."/>
            <person name="Kalinowski J."/>
            <person name="Ruckert C."/>
        </authorList>
    </citation>
    <scope>NUCLEOTIDE SEQUENCE</scope>
    <source>
        <strain evidence="1">CGMCC 1.15448</strain>
    </source>
</reference>
<dbReference type="EMBL" id="BMJC01000004">
    <property type="protein sequence ID" value="GGB10518.1"/>
    <property type="molecule type" value="Genomic_DNA"/>
</dbReference>
<comment type="caution">
    <text evidence="1">The sequence shown here is derived from an EMBL/GenBank/DDBJ whole genome shotgun (WGS) entry which is preliminary data.</text>
</comment>
<sequence length="81" mass="9767">MEPGSLRQKLHQYIDQGDDKLLKLMYAVAKEYNEDDDFEYQFTDEEIKLFEERTARRLSGESKTYNWKDAKEIIIGKRKMQ</sequence>
<dbReference type="Proteomes" id="UP000607559">
    <property type="component" value="Unassembled WGS sequence"/>
</dbReference>
<name>A0A8J2UFG1_9BACT</name>
<gene>
    <name evidence="1" type="ORF">GCM10011511_37620</name>
</gene>
<dbReference type="RefSeq" id="WP_188934556.1">
    <property type="nucleotide sequence ID" value="NZ_BMJC01000004.1"/>
</dbReference>
<evidence type="ECO:0000313" key="1">
    <source>
        <dbReference type="EMBL" id="GGB10518.1"/>
    </source>
</evidence>
<reference evidence="1" key="2">
    <citation type="submission" date="2020-09" db="EMBL/GenBank/DDBJ databases">
        <authorList>
            <person name="Sun Q."/>
            <person name="Zhou Y."/>
        </authorList>
    </citation>
    <scope>NUCLEOTIDE SEQUENCE</scope>
    <source>
        <strain evidence="1">CGMCC 1.15448</strain>
    </source>
</reference>